<protein>
    <recommendedName>
        <fullName evidence="5">protein adenylyltransferase</fullName>
        <ecNumber evidence="5">2.7.7.108</ecNumber>
    </recommendedName>
</protein>
<comment type="caution">
    <text evidence="10">The sequence shown here is derived from an EMBL/GenBank/DDBJ whole genome shotgun (WGS) entry which is preliminary data.</text>
</comment>
<reference evidence="10 11" key="1">
    <citation type="submission" date="2018-04" db="EMBL/GenBank/DDBJ databases">
        <title>Novel actinobacteria from marine sediment.</title>
        <authorList>
            <person name="Ng Z.Y."/>
            <person name="Tan G.Y.A."/>
        </authorList>
    </citation>
    <scope>NUCLEOTIDE SEQUENCE [LARGE SCALE GENOMIC DNA]</scope>
    <source>
        <strain evidence="10 11">TPS81</strain>
    </source>
</reference>
<evidence type="ECO:0000313" key="11">
    <source>
        <dbReference type="Proteomes" id="UP000253318"/>
    </source>
</evidence>
<evidence type="ECO:0000256" key="1">
    <source>
        <dbReference type="ARBA" id="ARBA00022679"/>
    </source>
</evidence>
<dbReference type="PROSITE" id="PS51459">
    <property type="entry name" value="FIDO"/>
    <property type="match status" value="1"/>
</dbReference>
<organism evidence="10 11">
    <name type="scientific">Marinitenerispora sediminis</name>
    <dbReference type="NCBI Taxonomy" id="1931232"/>
    <lineage>
        <taxon>Bacteria</taxon>
        <taxon>Bacillati</taxon>
        <taxon>Actinomycetota</taxon>
        <taxon>Actinomycetes</taxon>
        <taxon>Streptosporangiales</taxon>
        <taxon>Nocardiopsidaceae</taxon>
        <taxon>Marinitenerispora</taxon>
    </lineage>
</organism>
<evidence type="ECO:0000256" key="4">
    <source>
        <dbReference type="ARBA" id="ARBA00022840"/>
    </source>
</evidence>
<evidence type="ECO:0000259" key="9">
    <source>
        <dbReference type="PROSITE" id="PS51459"/>
    </source>
</evidence>
<comment type="catalytic activity">
    <reaction evidence="7">
        <text>L-tyrosyl-[protein] + ATP = O-(5'-adenylyl)-L-tyrosyl-[protein] + diphosphate</text>
        <dbReference type="Rhea" id="RHEA:54288"/>
        <dbReference type="Rhea" id="RHEA-COMP:10136"/>
        <dbReference type="Rhea" id="RHEA-COMP:13846"/>
        <dbReference type="ChEBI" id="CHEBI:30616"/>
        <dbReference type="ChEBI" id="CHEBI:33019"/>
        <dbReference type="ChEBI" id="CHEBI:46858"/>
        <dbReference type="ChEBI" id="CHEBI:83624"/>
        <dbReference type="EC" id="2.7.7.108"/>
    </reaction>
</comment>
<dbReference type="PANTHER" id="PTHR39560">
    <property type="entry name" value="PROTEIN ADENYLYLTRANSFERASE FIC-RELATED"/>
    <property type="match status" value="1"/>
</dbReference>
<proteinExistence type="predicted"/>
<comment type="catalytic activity">
    <reaction evidence="6">
        <text>L-threonyl-[protein] + ATP = 3-O-(5'-adenylyl)-L-threonyl-[protein] + diphosphate</text>
        <dbReference type="Rhea" id="RHEA:54292"/>
        <dbReference type="Rhea" id="RHEA-COMP:11060"/>
        <dbReference type="Rhea" id="RHEA-COMP:13847"/>
        <dbReference type="ChEBI" id="CHEBI:30013"/>
        <dbReference type="ChEBI" id="CHEBI:30616"/>
        <dbReference type="ChEBI" id="CHEBI:33019"/>
        <dbReference type="ChEBI" id="CHEBI:138113"/>
        <dbReference type="EC" id="2.7.7.108"/>
    </reaction>
</comment>
<keyword evidence="2" id="KW-0548">Nucleotidyltransferase</keyword>
<dbReference type="Proteomes" id="UP000253318">
    <property type="component" value="Unassembled WGS sequence"/>
</dbReference>
<dbReference type="InterPro" id="IPR003812">
    <property type="entry name" value="Fido"/>
</dbReference>
<keyword evidence="3" id="KW-0547">Nucleotide-binding</keyword>
<evidence type="ECO:0000313" key="10">
    <source>
        <dbReference type="EMBL" id="RCV55811.1"/>
    </source>
</evidence>
<dbReference type="GO" id="GO:0005524">
    <property type="term" value="F:ATP binding"/>
    <property type="evidence" value="ECO:0007669"/>
    <property type="project" value="UniProtKB-KW"/>
</dbReference>
<dbReference type="GO" id="GO:0051302">
    <property type="term" value="P:regulation of cell division"/>
    <property type="evidence" value="ECO:0007669"/>
    <property type="project" value="TreeGrafter"/>
</dbReference>
<dbReference type="OrthoDB" id="9813719at2"/>
<evidence type="ECO:0000256" key="5">
    <source>
        <dbReference type="ARBA" id="ARBA00034531"/>
    </source>
</evidence>
<sequence>MNLAERGVDPYVTKTGVLRNKLLITDPAELAQAEADITAVKIARLAEGHRIPGKYDLRHLQNFHKFIFGDIYRWAGEIRTVNIAKGQQFAQVGAIPGFANSVFGDLRERKFLQGMGQQEFVRELAKAYGDLNALHPFREGNGRTQRAFLAQLARDAGYRLDWSRMDPKANVDASVRELSGKATSEEAFGELLGPLVSPLKTGRRTGAGGEVNAAEEGDSAVRTAGAKPSVPKLNQAAGTPHPGAVPGSKQGGEEGPGHHRRGPTDRPGDSSGPRRP</sequence>
<evidence type="ECO:0000256" key="3">
    <source>
        <dbReference type="ARBA" id="ARBA00022741"/>
    </source>
</evidence>
<dbReference type="InterPro" id="IPR036597">
    <property type="entry name" value="Fido-like_dom_sf"/>
</dbReference>
<evidence type="ECO:0000256" key="8">
    <source>
        <dbReference type="SAM" id="MobiDB-lite"/>
    </source>
</evidence>
<feature type="domain" description="Fido" evidence="9">
    <location>
        <begin position="55"/>
        <end position="194"/>
    </location>
</feature>
<dbReference type="EMBL" id="QEIN01000139">
    <property type="protein sequence ID" value="RCV55811.1"/>
    <property type="molecule type" value="Genomic_DNA"/>
</dbReference>
<dbReference type="AlphaFoldDB" id="A0A368T2I0"/>
<keyword evidence="4" id="KW-0067">ATP-binding</keyword>
<name>A0A368T2I0_9ACTN</name>
<dbReference type="Pfam" id="PF02661">
    <property type="entry name" value="Fic"/>
    <property type="match status" value="1"/>
</dbReference>
<dbReference type="Gene3D" id="1.10.3290.10">
    <property type="entry name" value="Fido-like domain"/>
    <property type="match status" value="1"/>
</dbReference>
<dbReference type="SUPFAM" id="SSF140931">
    <property type="entry name" value="Fic-like"/>
    <property type="match status" value="1"/>
</dbReference>
<evidence type="ECO:0000256" key="7">
    <source>
        <dbReference type="ARBA" id="ARBA00048696"/>
    </source>
</evidence>
<evidence type="ECO:0000256" key="6">
    <source>
        <dbReference type="ARBA" id="ARBA00047939"/>
    </source>
</evidence>
<dbReference type="GO" id="GO:0070733">
    <property type="term" value="F:AMPylase activity"/>
    <property type="evidence" value="ECO:0007669"/>
    <property type="project" value="UniProtKB-EC"/>
</dbReference>
<keyword evidence="1" id="KW-0808">Transferase</keyword>
<keyword evidence="11" id="KW-1185">Reference proteome</keyword>
<accession>A0A368T2I0</accession>
<dbReference type="PANTHER" id="PTHR39560:SF1">
    <property type="entry name" value="PROTEIN ADENYLYLTRANSFERASE FIC-RELATED"/>
    <property type="match status" value="1"/>
</dbReference>
<gene>
    <name evidence="10" type="ORF">DEF24_17400</name>
</gene>
<dbReference type="EC" id="2.7.7.108" evidence="5"/>
<feature type="region of interest" description="Disordered" evidence="8">
    <location>
        <begin position="196"/>
        <end position="276"/>
    </location>
</feature>
<feature type="compositionally biased region" description="Basic and acidic residues" evidence="8">
    <location>
        <begin position="251"/>
        <end position="268"/>
    </location>
</feature>
<evidence type="ECO:0000256" key="2">
    <source>
        <dbReference type="ARBA" id="ARBA00022695"/>
    </source>
</evidence>